<dbReference type="HOGENOM" id="CLU_150847_0_0_1"/>
<gene>
    <name evidence="1" type="ORF">TESG_02011</name>
</gene>
<evidence type="ECO:0000313" key="2">
    <source>
        <dbReference type="Proteomes" id="UP000009172"/>
    </source>
</evidence>
<organism evidence="1 2">
    <name type="scientific">Trichophyton tonsurans (strain CBS 112818)</name>
    <name type="common">Scalp ringworm fungus</name>
    <dbReference type="NCBI Taxonomy" id="647933"/>
    <lineage>
        <taxon>Eukaryota</taxon>
        <taxon>Fungi</taxon>
        <taxon>Dikarya</taxon>
        <taxon>Ascomycota</taxon>
        <taxon>Pezizomycotina</taxon>
        <taxon>Eurotiomycetes</taxon>
        <taxon>Eurotiomycetidae</taxon>
        <taxon>Onygenales</taxon>
        <taxon>Arthrodermataceae</taxon>
        <taxon>Trichophyton</taxon>
    </lineage>
</organism>
<accession>F2RT46</accession>
<sequence length="143" mass="15924">MPVAASRCKVRRGRFWPPIGCSRFKYPTGQWEAAECGKSLKIAASDWLAVGVARATRSRNSKQTTGLIRYQVLSRCKSRQKAPPTRTCASEVGKSESISAETLSDLARGLKWYISESLGEYRYVRYTHLDSPGHLLAKADSLK</sequence>
<dbReference type="Proteomes" id="UP000009172">
    <property type="component" value="Unassembled WGS sequence"/>
</dbReference>
<protein>
    <submittedName>
        <fullName evidence="1">Uncharacterized protein</fullName>
    </submittedName>
</protein>
<reference evidence="2" key="1">
    <citation type="journal article" date="2012" name="MBio">
        <title>Comparative genome analysis of Trichophyton rubrum and related dermatophytes reveals candidate genes involved in infection.</title>
        <authorList>
            <person name="Martinez D.A."/>
            <person name="Oliver B.G."/>
            <person name="Graeser Y."/>
            <person name="Goldberg J.M."/>
            <person name="Li W."/>
            <person name="Martinez-Rossi N.M."/>
            <person name="Monod M."/>
            <person name="Shelest E."/>
            <person name="Barton R.C."/>
            <person name="Birch E."/>
            <person name="Brakhage A.A."/>
            <person name="Chen Z."/>
            <person name="Gurr S.J."/>
            <person name="Heiman D."/>
            <person name="Heitman J."/>
            <person name="Kosti I."/>
            <person name="Rossi A."/>
            <person name="Saif S."/>
            <person name="Samalova M."/>
            <person name="Saunders C.W."/>
            <person name="Shea T."/>
            <person name="Summerbell R.C."/>
            <person name="Xu J."/>
            <person name="Young S."/>
            <person name="Zeng Q."/>
            <person name="Birren B.W."/>
            <person name="Cuomo C.A."/>
            <person name="White T.C."/>
        </authorList>
    </citation>
    <scope>NUCLEOTIDE SEQUENCE [LARGE SCALE GENOMIC DNA]</scope>
    <source>
        <strain evidence="2">CBS 112818</strain>
    </source>
</reference>
<keyword evidence="2" id="KW-1185">Reference proteome</keyword>
<dbReference type="EMBL" id="GG698483">
    <property type="protein sequence ID" value="EGD94495.1"/>
    <property type="molecule type" value="Genomic_DNA"/>
</dbReference>
<proteinExistence type="predicted"/>
<name>F2RT46_TRIT1</name>
<dbReference type="AlphaFoldDB" id="F2RT46"/>
<evidence type="ECO:0000313" key="1">
    <source>
        <dbReference type="EMBL" id="EGD94495.1"/>
    </source>
</evidence>